<feature type="domain" description="DNA replication/recombination mediator RecO N-terminal" evidence="4">
    <location>
        <begin position="1"/>
        <end position="69"/>
    </location>
</feature>
<dbReference type="SUPFAM" id="SSF57863">
    <property type="entry name" value="ArfGap/RecO-like zinc finger"/>
    <property type="match status" value="1"/>
</dbReference>
<keyword evidence="2" id="KW-0233">DNA recombination</keyword>
<keyword evidence="3" id="KW-0234">DNA repair</keyword>
<comment type="caution">
    <text evidence="5">The sequence shown here is derived from an EMBL/GenBank/DDBJ whole genome shotgun (WGS) entry which is preliminary data.</text>
</comment>
<dbReference type="InterPro" id="IPR022572">
    <property type="entry name" value="DNA_rep/recomb_RecO_N"/>
</dbReference>
<keyword evidence="1" id="KW-0227">DNA damage</keyword>
<dbReference type="GO" id="GO:0006302">
    <property type="term" value="P:double-strand break repair"/>
    <property type="evidence" value="ECO:0007669"/>
    <property type="project" value="TreeGrafter"/>
</dbReference>
<dbReference type="AlphaFoldDB" id="A0A1G1ZL28"/>
<evidence type="ECO:0000256" key="3">
    <source>
        <dbReference type="ARBA" id="ARBA00023204"/>
    </source>
</evidence>
<dbReference type="InterPro" id="IPR003717">
    <property type="entry name" value="RecO"/>
</dbReference>
<evidence type="ECO:0000259" key="4">
    <source>
        <dbReference type="Pfam" id="PF11967"/>
    </source>
</evidence>
<dbReference type="InterPro" id="IPR012340">
    <property type="entry name" value="NA-bd_OB-fold"/>
</dbReference>
<dbReference type="GO" id="GO:0006310">
    <property type="term" value="P:DNA recombination"/>
    <property type="evidence" value="ECO:0007669"/>
    <property type="project" value="UniProtKB-KW"/>
</dbReference>
<name>A0A1G1ZL28_9BACT</name>
<evidence type="ECO:0000256" key="2">
    <source>
        <dbReference type="ARBA" id="ARBA00023172"/>
    </source>
</evidence>
<dbReference type="InterPro" id="IPR037278">
    <property type="entry name" value="ARFGAP/RecO"/>
</dbReference>
<dbReference type="PANTHER" id="PTHR33991:SF1">
    <property type="entry name" value="DNA REPAIR PROTEIN RECO"/>
    <property type="match status" value="1"/>
</dbReference>
<dbReference type="Pfam" id="PF11967">
    <property type="entry name" value="RecO_N"/>
    <property type="match status" value="1"/>
</dbReference>
<dbReference type="SUPFAM" id="SSF50249">
    <property type="entry name" value="Nucleic acid-binding proteins"/>
    <property type="match status" value="1"/>
</dbReference>
<dbReference type="NCBIfam" id="TIGR00613">
    <property type="entry name" value="reco"/>
    <property type="match status" value="1"/>
</dbReference>
<protein>
    <submittedName>
        <fullName evidence="5">DNA repair protein RecO</fullName>
    </submittedName>
</protein>
<dbReference type="PANTHER" id="PTHR33991">
    <property type="entry name" value="DNA REPAIR PROTEIN RECO"/>
    <property type="match status" value="1"/>
</dbReference>
<reference evidence="5 6" key="1">
    <citation type="journal article" date="2016" name="Nat. Commun.">
        <title>Thousands of microbial genomes shed light on interconnected biogeochemical processes in an aquifer system.</title>
        <authorList>
            <person name="Anantharaman K."/>
            <person name="Brown C.T."/>
            <person name="Hug L.A."/>
            <person name="Sharon I."/>
            <person name="Castelle C.J."/>
            <person name="Probst A.J."/>
            <person name="Thomas B.C."/>
            <person name="Singh A."/>
            <person name="Wilkins M.J."/>
            <person name="Karaoz U."/>
            <person name="Brodie E.L."/>
            <person name="Williams K.H."/>
            <person name="Hubbard S.S."/>
            <person name="Banfield J.F."/>
        </authorList>
    </citation>
    <scope>NUCLEOTIDE SEQUENCE [LARGE SCALE GENOMIC DNA]</scope>
</reference>
<sequence length="171" mass="19240">MYECCTEAIVLDKEDLGEADARVFLFTKSLGKVVAKVKSAKKITSKLSSHLEPLNLITVRLVEKNGFQVVDVLSNRKLPQSELHILNMVNQLSAENQQDLELWSVLTGSIDLRPVDFQKQILSALGFDPKFASCQNCDRPRPDYFSLLDTSYLCQICALKSGVRQNCFKLN</sequence>
<evidence type="ECO:0000256" key="1">
    <source>
        <dbReference type="ARBA" id="ARBA00022763"/>
    </source>
</evidence>
<accession>A0A1G1ZL28</accession>
<evidence type="ECO:0000313" key="6">
    <source>
        <dbReference type="Proteomes" id="UP000177942"/>
    </source>
</evidence>
<dbReference type="Gene3D" id="2.40.50.140">
    <property type="entry name" value="Nucleic acid-binding proteins"/>
    <property type="match status" value="1"/>
</dbReference>
<dbReference type="EMBL" id="MHJJ01000014">
    <property type="protein sequence ID" value="OGY65149.1"/>
    <property type="molecule type" value="Genomic_DNA"/>
</dbReference>
<gene>
    <name evidence="5" type="ORF">A3A16_00410</name>
</gene>
<dbReference type="STRING" id="1798407.A3A16_00410"/>
<dbReference type="Proteomes" id="UP000177942">
    <property type="component" value="Unassembled WGS sequence"/>
</dbReference>
<evidence type="ECO:0000313" key="5">
    <source>
        <dbReference type="EMBL" id="OGY65149.1"/>
    </source>
</evidence>
<proteinExistence type="predicted"/>
<dbReference type="GO" id="GO:0043590">
    <property type="term" value="C:bacterial nucleoid"/>
    <property type="evidence" value="ECO:0007669"/>
    <property type="project" value="TreeGrafter"/>
</dbReference>
<organism evidence="5 6">
    <name type="scientific">Candidatus Harrisonbacteria bacterium RIFCSPLOWO2_01_FULL_44_18</name>
    <dbReference type="NCBI Taxonomy" id="1798407"/>
    <lineage>
        <taxon>Bacteria</taxon>
        <taxon>Candidatus Harrisoniibacteriota</taxon>
    </lineage>
</organism>